<dbReference type="Pfam" id="PF25963">
    <property type="entry name" value="Beta-barrel_AAEA"/>
    <property type="match status" value="1"/>
</dbReference>
<dbReference type="GO" id="GO:0005886">
    <property type="term" value="C:plasma membrane"/>
    <property type="evidence" value="ECO:0007669"/>
    <property type="project" value="UniProtKB-SubCell"/>
</dbReference>
<evidence type="ECO:0000256" key="8">
    <source>
        <dbReference type="ARBA" id="ARBA00023136"/>
    </source>
</evidence>
<comment type="subcellular location">
    <subcellularLocation>
        <location evidence="1">Cell inner membrane</location>
        <topology evidence="1">Single-pass membrane protein</topology>
        <orientation evidence="1">Periplasmic side</orientation>
    </subcellularLocation>
</comment>
<evidence type="ECO:0000256" key="10">
    <source>
        <dbReference type="SAM" id="Phobius"/>
    </source>
</evidence>
<evidence type="ECO:0000256" key="5">
    <source>
        <dbReference type="ARBA" id="ARBA00022519"/>
    </source>
</evidence>
<protein>
    <submittedName>
        <fullName evidence="13">HlyD family efflux transporter periplasmic adaptor subunit</fullName>
    </submittedName>
</protein>
<evidence type="ECO:0000313" key="14">
    <source>
        <dbReference type="Proteomes" id="UP000595278"/>
    </source>
</evidence>
<evidence type="ECO:0000313" key="13">
    <source>
        <dbReference type="EMBL" id="QQP86978.1"/>
    </source>
</evidence>
<feature type="domain" description="p-hydroxybenzoic acid efflux pump subunit AaeA-like beta-barrel" evidence="12">
    <location>
        <begin position="260"/>
        <end position="351"/>
    </location>
</feature>
<proteinExistence type="inferred from homology"/>
<evidence type="ECO:0000256" key="9">
    <source>
        <dbReference type="SAM" id="MobiDB-lite"/>
    </source>
</evidence>
<dbReference type="InterPro" id="IPR058633">
    <property type="entry name" value="EmrA/FarA_HH"/>
</dbReference>
<keyword evidence="6 10" id="KW-0812">Transmembrane</keyword>
<sequence length="399" mass="44200">MTTETSEAVEKTEKKHKKTPLNPSRQRRKWLLILTVVVVVAILLVILWYLLYGQWYESTDDAYVNGNIVQVTPLVSGTVVSIGADDGDLVQQGQTLVSLDPNDTEIALQQAAANLANTVRKVRSLYSTVDSFEAQLKSSQAGLQKAQEDFNRRQKLIAQGAISREELSHALTTLQEAQANVINIKQQLQSNKVLVDNTVLRTHPDVLAAATQFEQAYLNQLRSNLTAPVSGFIAKRSVQVGQHVEKGSQLMAIIPLHQVWVDANFKETQLEYMRIGQPVTLEADIYSDVVYHGYVESLGVGTGSAFALLPAQNATGNWIKIVQRVPVRIRLDAKELDKHPLRIGLSMTVKVDLHDQSGAMLPQQPPTKPILSTDIYQQQLAEAKQLIDKIIEQNAGDSK</sequence>
<dbReference type="EMBL" id="CP067393">
    <property type="protein sequence ID" value="QQP86978.1"/>
    <property type="molecule type" value="Genomic_DNA"/>
</dbReference>
<evidence type="ECO:0000256" key="6">
    <source>
        <dbReference type="ARBA" id="ARBA00022692"/>
    </source>
</evidence>
<dbReference type="GO" id="GO:0015721">
    <property type="term" value="P:bile acid and bile salt transport"/>
    <property type="evidence" value="ECO:0007669"/>
    <property type="project" value="UniProtKB-ARBA"/>
</dbReference>
<comment type="similarity">
    <text evidence="2">Belongs to the membrane fusion protein (MFP) (TC 8.A.1) family.</text>
</comment>
<dbReference type="InterPro" id="IPR050739">
    <property type="entry name" value="MFP"/>
</dbReference>
<dbReference type="FunFam" id="2.40.30.170:FF:000003">
    <property type="entry name" value="Multidrug resistance protein A"/>
    <property type="match status" value="1"/>
</dbReference>
<dbReference type="PANTHER" id="PTHR30386">
    <property type="entry name" value="MEMBRANE FUSION SUBUNIT OF EMRAB-TOLC MULTIDRUG EFFLUX PUMP"/>
    <property type="match status" value="1"/>
</dbReference>
<dbReference type="RefSeq" id="WP_201095505.1">
    <property type="nucleotide sequence ID" value="NZ_CP067393.1"/>
</dbReference>
<evidence type="ECO:0000256" key="4">
    <source>
        <dbReference type="ARBA" id="ARBA00022475"/>
    </source>
</evidence>
<dbReference type="KEGG" id="eaz:JHT90_06965"/>
<dbReference type="PANTHER" id="PTHR30386:SF19">
    <property type="entry name" value="MULTIDRUG EXPORT PROTEIN EMRA-RELATED"/>
    <property type="match status" value="1"/>
</dbReference>
<dbReference type="AlphaFoldDB" id="A0A974NI48"/>
<keyword evidence="7 10" id="KW-1133">Transmembrane helix</keyword>
<evidence type="ECO:0000259" key="11">
    <source>
        <dbReference type="Pfam" id="PF25885"/>
    </source>
</evidence>
<name>A0A974NI48_9GAMM</name>
<dbReference type="InterPro" id="IPR058634">
    <property type="entry name" value="AaeA-lik-b-barrel"/>
</dbReference>
<feature type="region of interest" description="Disordered" evidence="9">
    <location>
        <begin position="1"/>
        <end position="21"/>
    </location>
</feature>
<dbReference type="GO" id="GO:0046677">
    <property type="term" value="P:response to antibiotic"/>
    <property type="evidence" value="ECO:0007669"/>
    <property type="project" value="UniProtKB-ARBA"/>
</dbReference>
<gene>
    <name evidence="13" type="ORF">JHT90_06965</name>
</gene>
<reference evidence="13 14" key="1">
    <citation type="submission" date="2021-01" db="EMBL/GenBank/DDBJ databases">
        <title>Entomomonas sp. F2A isolated from a house cricket (Acheta domesticus).</title>
        <authorList>
            <person name="Spergser J."/>
            <person name="Busse H.-J."/>
        </authorList>
    </citation>
    <scope>NUCLEOTIDE SEQUENCE [LARGE SCALE GENOMIC DNA]</scope>
    <source>
        <strain evidence="13 14">F2A</strain>
    </source>
</reference>
<keyword evidence="4" id="KW-1003">Cell membrane</keyword>
<evidence type="ECO:0000256" key="2">
    <source>
        <dbReference type="ARBA" id="ARBA00009477"/>
    </source>
</evidence>
<dbReference type="Gene3D" id="2.40.50.100">
    <property type="match status" value="1"/>
</dbReference>
<keyword evidence="14" id="KW-1185">Reference proteome</keyword>
<feature type="domain" description="Multidrug export protein EmrA/FarA alpha-helical hairpin" evidence="11">
    <location>
        <begin position="103"/>
        <end position="222"/>
    </location>
</feature>
<evidence type="ECO:0000256" key="3">
    <source>
        <dbReference type="ARBA" id="ARBA00022448"/>
    </source>
</evidence>
<dbReference type="SUPFAM" id="SSF111369">
    <property type="entry name" value="HlyD-like secretion proteins"/>
    <property type="match status" value="2"/>
</dbReference>
<dbReference type="Gene3D" id="1.10.287.470">
    <property type="entry name" value="Helix hairpin bin"/>
    <property type="match status" value="1"/>
</dbReference>
<feature type="transmembrane region" description="Helical" evidence="10">
    <location>
        <begin position="30"/>
        <end position="51"/>
    </location>
</feature>
<evidence type="ECO:0000259" key="12">
    <source>
        <dbReference type="Pfam" id="PF25963"/>
    </source>
</evidence>
<keyword evidence="3" id="KW-0813">Transport</keyword>
<evidence type="ECO:0000256" key="7">
    <source>
        <dbReference type="ARBA" id="ARBA00022989"/>
    </source>
</evidence>
<accession>A0A974NI48</accession>
<dbReference type="SUPFAM" id="SSF56954">
    <property type="entry name" value="Outer membrane efflux proteins (OEP)"/>
    <property type="match status" value="1"/>
</dbReference>
<keyword evidence="5" id="KW-0997">Cell inner membrane</keyword>
<dbReference type="Proteomes" id="UP000595278">
    <property type="component" value="Chromosome"/>
</dbReference>
<dbReference type="Gene3D" id="2.40.30.170">
    <property type="match status" value="1"/>
</dbReference>
<dbReference type="GO" id="GO:1990961">
    <property type="term" value="P:xenobiotic detoxification by transmembrane export across the plasma membrane"/>
    <property type="evidence" value="ECO:0007669"/>
    <property type="project" value="UniProtKB-ARBA"/>
</dbReference>
<evidence type="ECO:0000256" key="1">
    <source>
        <dbReference type="ARBA" id="ARBA00004383"/>
    </source>
</evidence>
<keyword evidence="8 10" id="KW-0472">Membrane</keyword>
<organism evidence="13 14">
    <name type="scientific">Entomomonas asaccharolytica</name>
    <dbReference type="NCBI Taxonomy" id="2785331"/>
    <lineage>
        <taxon>Bacteria</taxon>
        <taxon>Pseudomonadati</taxon>
        <taxon>Pseudomonadota</taxon>
        <taxon>Gammaproteobacteria</taxon>
        <taxon>Pseudomonadales</taxon>
        <taxon>Pseudomonadaceae</taxon>
        <taxon>Entomomonas</taxon>
    </lineage>
</organism>
<dbReference type="Pfam" id="PF25885">
    <property type="entry name" value="HH_EMRA"/>
    <property type="match status" value="1"/>
</dbReference>